<keyword evidence="2" id="KW-1185">Reference proteome</keyword>
<evidence type="ECO:0000313" key="1">
    <source>
        <dbReference type="EMBL" id="KAF6818072.1"/>
    </source>
</evidence>
<dbReference type="AlphaFoldDB" id="A0A8H6N2M5"/>
<dbReference type="EMBL" id="WIGM01000642">
    <property type="protein sequence ID" value="KAF6818072.1"/>
    <property type="molecule type" value="Genomic_DNA"/>
</dbReference>
<protein>
    <submittedName>
        <fullName evidence="1">Uncharacterized protein</fullName>
    </submittedName>
</protein>
<accession>A0A8H6N2M5</accession>
<name>A0A8H6N2M5_9PEZI</name>
<comment type="caution">
    <text evidence="1">The sequence shown here is derived from an EMBL/GenBank/DDBJ whole genome shotgun (WGS) entry which is preliminary data.</text>
</comment>
<organism evidence="1 2">
    <name type="scientific">Colletotrichum musicola</name>
    <dbReference type="NCBI Taxonomy" id="2175873"/>
    <lineage>
        <taxon>Eukaryota</taxon>
        <taxon>Fungi</taxon>
        <taxon>Dikarya</taxon>
        <taxon>Ascomycota</taxon>
        <taxon>Pezizomycotina</taxon>
        <taxon>Sordariomycetes</taxon>
        <taxon>Hypocreomycetidae</taxon>
        <taxon>Glomerellales</taxon>
        <taxon>Glomerellaceae</taxon>
        <taxon>Colletotrichum</taxon>
        <taxon>Colletotrichum orchidearum species complex</taxon>
    </lineage>
</organism>
<reference evidence="1" key="1">
    <citation type="journal article" date="2020" name="Phytopathology">
        <title>Genome Sequence Resources of Colletotrichum truncatum, C. plurivorum, C. musicola, and C. sojae: Four Species Pathogenic to Soybean (Glycine max).</title>
        <authorList>
            <person name="Rogerio F."/>
            <person name="Boufleur T.R."/>
            <person name="Ciampi-Guillardi M."/>
            <person name="Sukno S.A."/>
            <person name="Thon M.R."/>
            <person name="Massola Junior N.S."/>
            <person name="Baroncelli R."/>
        </authorList>
    </citation>
    <scope>NUCLEOTIDE SEQUENCE</scope>
    <source>
        <strain evidence="1">LFN0074</strain>
    </source>
</reference>
<proteinExistence type="predicted"/>
<sequence length="98" mass="10403">MTAIYWDSISESGPAASRCTKEGRGMCYGDFSFPMLSFSLGSNPFARLSLGDTATPPRWAKKREIGGREAASREKGEGAAAPELDLGGICTAPWLGVE</sequence>
<dbReference type="Proteomes" id="UP000639643">
    <property type="component" value="Unassembled WGS sequence"/>
</dbReference>
<gene>
    <name evidence="1" type="ORF">CMUS01_11986</name>
</gene>
<evidence type="ECO:0000313" key="2">
    <source>
        <dbReference type="Proteomes" id="UP000639643"/>
    </source>
</evidence>